<evidence type="ECO:0000313" key="2">
    <source>
        <dbReference type="EMBL" id="KKM01141.1"/>
    </source>
</evidence>
<protein>
    <submittedName>
        <fullName evidence="2">Uncharacterized protein</fullName>
    </submittedName>
</protein>
<dbReference type="AlphaFoldDB" id="A0A0F9J5F1"/>
<feature type="region of interest" description="Disordered" evidence="1">
    <location>
        <begin position="1"/>
        <end position="20"/>
    </location>
</feature>
<reference evidence="2" key="1">
    <citation type="journal article" date="2015" name="Nature">
        <title>Complex archaea that bridge the gap between prokaryotes and eukaryotes.</title>
        <authorList>
            <person name="Spang A."/>
            <person name="Saw J.H."/>
            <person name="Jorgensen S.L."/>
            <person name="Zaremba-Niedzwiedzka K."/>
            <person name="Martijn J."/>
            <person name="Lind A.E."/>
            <person name="van Eijk R."/>
            <person name="Schleper C."/>
            <person name="Guy L."/>
            <person name="Ettema T.J."/>
        </authorList>
    </citation>
    <scope>NUCLEOTIDE SEQUENCE</scope>
</reference>
<feature type="non-terminal residue" evidence="2">
    <location>
        <position position="1"/>
    </location>
</feature>
<comment type="caution">
    <text evidence="2">The sequence shown here is derived from an EMBL/GenBank/DDBJ whole genome shotgun (WGS) entry which is preliminary data.</text>
</comment>
<sequence>PPESNVPKPAPVPVGDSDVHRDCVEGAREELWSARANSKDGPWVSTGPTPLMSDIPRAPMLSIDLTAVKSRRRRLAIALAWIRIPFDLVVYGKAEVPDR</sequence>
<name>A0A0F9J5F1_9ZZZZ</name>
<evidence type="ECO:0000256" key="1">
    <source>
        <dbReference type="SAM" id="MobiDB-lite"/>
    </source>
</evidence>
<feature type="compositionally biased region" description="Pro residues" evidence="1">
    <location>
        <begin position="1"/>
        <end position="12"/>
    </location>
</feature>
<proteinExistence type="predicted"/>
<organism evidence="2">
    <name type="scientific">marine sediment metagenome</name>
    <dbReference type="NCBI Taxonomy" id="412755"/>
    <lineage>
        <taxon>unclassified sequences</taxon>
        <taxon>metagenomes</taxon>
        <taxon>ecological metagenomes</taxon>
    </lineage>
</organism>
<gene>
    <name evidence="2" type="ORF">LCGC14_1797470</name>
</gene>
<accession>A0A0F9J5F1</accession>
<dbReference type="EMBL" id="LAZR01017264">
    <property type="protein sequence ID" value="KKM01141.1"/>
    <property type="molecule type" value="Genomic_DNA"/>
</dbReference>